<dbReference type="Proteomes" id="UP000250299">
    <property type="component" value="Chromosome"/>
</dbReference>
<dbReference type="GO" id="GO:0005615">
    <property type="term" value="C:extracellular space"/>
    <property type="evidence" value="ECO:0007669"/>
    <property type="project" value="TreeGrafter"/>
</dbReference>
<comment type="catalytic activity">
    <reaction evidence="1">
        <text>S-ubiquitinyl-[E2 ubiquitin-conjugating enzyme]-L-cysteine + [acceptor protein]-L-lysine = [E2 ubiquitin-conjugating enzyme]-L-cysteine + N(6)-ubiquitinyl-[acceptor protein]-L-lysine.</text>
        <dbReference type="EC" id="2.3.2.27"/>
    </reaction>
</comment>
<organism evidence="8 9">
    <name type="scientific">Pseudomonas putida</name>
    <name type="common">Arthrobacter siderocapsulatus</name>
    <dbReference type="NCBI Taxonomy" id="303"/>
    <lineage>
        <taxon>Bacteria</taxon>
        <taxon>Pseudomonadati</taxon>
        <taxon>Pseudomonadota</taxon>
        <taxon>Gammaproteobacteria</taxon>
        <taxon>Pseudomonadales</taxon>
        <taxon>Pseudomonadaceae</taxon>
        <taxon>Pseudomonas</taxon>
    </lineage>
</organism>
<keyword evidence="3" id="KW-0732">Signal</keyword>
<protein>
    <recommendedName>
        <fullName evidence="2">RING-type E3 ubiquitin transferase</fullName>
        <ecNumber evidence="2">2.3.2.27</ecNumber>
    </recommendedName>
</protein>
<keyword evidence="4" id="KW-0843">Virulence</keyword>
<dbReference type="Pfam" id="PF14496">
    <property type="entry name" value="NEL"/>
    <property type="match status" value="1"/>
</dbReference>
<gene>
    <name evidence="8" type="ORF">DKY63_06120</name>
</gene>
<dbReference type="PANTHER" id="PTHR24373">
    <property type="entry name" value="SLIT RELATED LEUCINE-RICH REPEAT NEURONAL PROTEIN"/>
    <property type="match status" value="1"/>
</dbReference>
<feature type="domain" description="NEL" evidence="7">
    <location>
        <begin position="1182"/>
        <end position="1304"/>
    </location>
</feature>
<evidence type="ECO:0000256" key="6">
    <source>
        <dbReference type="SAM" id="MobiDB-lite"/>
    </source>
</evidence>
<evidence type="ECO:0000313" key="8">
    <source>
        <dbReference type="EMBL" id="AWY39501.1"/>
    </source>
</evidence>
<dbReference type="Gene3D" id="3.80.10.10">
    <property type="entry name" value="Ribonuclease Inhibitor"/>
    <property type="match status" value="1"/>
</dbReference>
<proteinExistence type="inferred from homology"/>
<dbReference type="EC" id="2.3.2.27" evidence="2"/>
<dbReference type="PROSITE" id="PS52053">
    <property type="entry name" value="NEL"/>
    <property type="match status" value="1"/>
</dbReference>
<dbReference type="Pfam" id="PF20178">
    <property type="entry name" value="ToxA_N"/>
    <property type="match status" value="1"/>
</dbReference>
<dbReference type="InterPro" id="IPR046673">
    <property type="entry name" value="ToxA_N"/>
</dbReference>
<comment type="caution">
    <text evidence="5">Lacks conserved residue(s) required for the propagation of feature annotation.</text>
</comment>
<dbReference type="InterPro" id="IPR050328">
    <property type="entry name" value="Dev_Immune_Receptor"/>
</dbReference>
<evidence type="ECO:0000256" key="2">
    <source>
        <dbReference type="ARBA" id="ARBA00012483"/>
    </source>
</evidence>
<name>A0A2Z4REE9_PSEPU</name>
<dbReference type="PANTHER" id="PTHR24373:SF370">
    <property type="entry name" value="FISH-LIPS, ISOFORM E"/>
    <property type="match status" value="1"/>
</dbReference>
<feature type="region of interest" description="Disordered" evidence="6">
    <location>
        <begin position="493"/>
        <end position="516"/>
    </location>
</feature>
<evidence type="ECO:0000259" key="7">
    <source>
        <dbReference type="PROSITE" id="PS52053"/>
    </source>
</evidence>
<dbReference type="InterPro" id="IPR029487">
    <property type="entry name" value="NEL_dom"/>
</dbReference>
<dbReference type="OrthoDB" id="7022734at2"/>
<keyword evidence="5" id="KW-1035">Host cytoplasm</keyword>
<keyword evidence="5" id="KW-0833">Ubl conjugation pathway</keyword>
<dbReference type="GO" id="GO:0061630">
    <property type="term" value="F:ubiquitin protein ligase activity"/>
    <property type="evidence" value="ECO:0007669"/>
    <property type="project" value="UniProtKB-EC"/>
</dbReference>
<evidence type="ECO:0000256" key="4">
    <source>
        <dbReference type="ARBA" id="ARBA00023026"/>
    </source>
</evidence>
<evidence type="ECO:0000256" key="5">
    <source>
        <dbReference type="PROSITE-ProRule" id="PRU01398"/>
    </source>
</evidence>
<comment type="similarity">
    <text evidence="5">Belongs to the LRR-containing bacterial E3 ligase family.</text>
</comment>
<evidence type="ECO:0000313" key="9">
    <source>
        <dbReference type="Proteomes" id="UP000250299"/>
    </source>
</evidence>
<reference evidence="8 9" key="1">
    <citation type="submission" date="2018-05" db="EMBL/GenBank/DDBJ databases">
        <title>Whole genome sequence of Pseudomonas putida JBC17.</title>
        <authorList>
            <person name="Lee Y.H."/>
            <person name="David K."/>
        </authorList>
    </citation>
    <scope>NUCLEOTIDE SEQUENCE [LARGE SCALE GENOMIC DNA]</scope>
    <source>
        <strain evidence="8 9">JBC17</strain>
    </source>
</reference>
<dbReference type="GO" id="GO:0031012">
    <property type="term" value="C:extracellular matrix"/>
    <property type="evidence" value="ECO:0007669"/>
    <property type="project" value="TreeGrafter"/>
</dbReference>
<keyword evidence="5" id="KW-0964">Secreted</keyword>
<dbReference type="EMBL" id="CP029693">
    <property type="protein sequence ID" value="AWY39501.1"/>
    <property type="molecule type" value="Genomic_DNA"/>
</dbReference>
<evidence type="ECO:0000256" key="1">
    <source>
        <dbReference type="ARBA" id="ARBA00000900"/>
    </source>
</evidence>
<evidence type="ECO:0000256" key="3">
    <source>
        <dbReference type="ARBA" id="ARBA00022729"/>
    </source>
</evidence>
<dbReference type="RefSeq" id="WP_110963275.1">
    <property type="nucleotide sequence ID" value="NZ_CP029693.1"/>
</dbReference>
<dbReference type="GO" id="GO:0016567">
    <property type="term" value="P:protein ubiquitination"/>
    <property type="evidence" value="ECO:0007669"/>
    <property type="project" value="InterPro"/>
</dbReference>
<dbReference type="SUPFAM" id="SSF52058">
    <property type="entry name" value="L domain-like"/>
    <property type="match status" value="1"/>
</dbReference>
<accession>A0A2Z4REE9</accession>
<dbReference type="InterPro" id="IPR032675">
    <property type="entry name" value="LRR_dom_sf"/>
</dbReference>
<sequence>MSTPSHDPVSPQDPAAPLPLRDELKAVVDTALPQSPGQFGEQLIKQKWGAGIDPQTALLVTLDYDYRGHPAQNGVHQGQVASSRTLVETLLSNYQTVGDGRFGETAFGLYTPPDVGPPVRIVSHVDEFADRGSGNHKTYEGIYLSTQPQVYGPQTQINLRPADYKKWVWTLFFKDKYQAYVDKAWPSDQAITDARPYPLRTSTKAAFVMSAWLQRQENVLSRQGFELAMQAAGLPRDQAWETLTMQQLQAPTRIPSSIEASRLKLYRYTATDIWCFRDRASGRVLLYIPGNSSPLHDFPDTKRLRQWMVEQGKRPETKQALAAHFADEDRHDGTFHAGVLTALEGMAVYPGEHWLTAEAGFFNNDGYWDPDDYIGFELASATTDPFAQLVLTMKRAAQASVETIRDDAQVNRDNLSAVIEPIVQWVNQFGPLALFVPGGEGLLVLAGLIDAGYGLNQAVNGETADQRSEGLTRTVFGLLNALPLAEGVASLHGEGGDVAGPARAPDAEGEASAGSSLPAVDAEAPMHPMSPLPSRVELLRGVGAPAGTFSDEVLAQIGKVSAIDDDMLRLMQAGRAPTPLLADTIDRFRIDQEVAGLSDPSATPAELFNRRYQALQKSEHKWVQLFQRQYPGLPKSAVEQMLDRYGIDFSSPPDAAQARQLFSQLDSKARQYQQHVRLNRAYEGLYLRSISNPETDTLALHSLKNLPGWPKGLRIEIRDSSIARQLLDRSGPLDTLDCRVVIRSGAGYLPATHSTESSATTDIYEAVASLLSADERSALGLIPSSPGNELKLKVSDRPLLRSELMLGLGRMDSGLPFEASGLRGGGYPDTPEGAALTQEMMRLQLKDIYPEFSSNEVDEILQRAGSGAQAHIDHLRQQLQQLHTDLESWLDQVAQDIHDMDVPFLQIGDPGTEDLTFAEIASRNVEILQDTMEYELETRGELADELISIFEKRSPRPNSHYSGDHVAGFTMNMSHEDFHRLPDLNVRFNDVVGLNLGSFHVFERETLNGFLERFPNLRTLNLEQTDLRLPDINGQLVSALPPAIPQLQHLTSLNLRTTQLTFQGAEAGQLAQLTNLQSLDLGNNPLGAPPVVIGMSQLRVLRLDDTQITSCPIGIMDQPYLDALDLRNNRIHRVPQSVLNQAVARDRVLLWGNPITDEDTLRRLVSHRENTGLNLWLSAPGNNYADPAAWLRDMDQGRHDAHLQIWQRLALKPRGGRFLGTMNTLTLTPDFQVNYPELQARVWRLLTHADASQELWGRLTQDVALPAGAFDNPFAAFTTLEDRAKLYNNWVALGRPFPVVGGGS</sequence>